<keyword evidence="3" id="KW-1185">Reference proteome</keyword>
<feature type="region of interest" description="Disordered" evidence="1">
    <location>
        <begin position="228"/>
        <end position="260"/>
    </location>
</feature>
<feature type="compositionally biased region" description="Basic and acidic residues" evidence="1">
    <location>
        <begin position="179"/>
        <end position="197"/>
    </location>
</feature>
<proteinExistence type="predicted"/>
<dbReference type="GeneID" id="38778851"/>
<protein>
    <submittedName>
        <fullName evidence="2">Uncharacterized protein</fullName>
    </submittedName>
</protein>
<feature type="region of interest" description="Disordered" evidence="1">
    <location>
        <begin position="148"/>
        <end position="201"/>
    </location>
</feature>
<feature type="region of interest" description="Disordered" evidence="1">
    <location>
        <begin position="467"/>
        <end position="511"/>
    </location>
</feature>
<feature type="compositionally biased region" description="Polar residues" evidence="1">
    <location>
        <begin position="236"/>
        <end position="247"/>
    </location>
</feature>
<feature type="compositionally biased region" description="Polar residues" evidence="1">
    <location>
        <begin position="148"/>
        <end position="164"/>
    </location>
</feature>
<evidence type="ECO:0000256" key="1">
    <source>
        <dbReference type="SAM" id="MobiDB-lite"/>
    </source>
</evidence>
<dbReference type="InParanoid" id="A0A401GIA0"/>
<feature type="compositionally biased region" description="Basic and acidic residues" evidence="1">
    <location>
        <begin position="467"/>
        <end position="477"/>
    </location>
</feature>
<reference evidence="2 3" key="1">
    <citation type="journal article" date="2018" name="Sci. Rep.">
        <title>Genome sequence of the cauliflower mushroom Sparassis crispa (Hanabiratake) and its association with beneficial usage.</title>
        <authorList>
            <person name="Kiyama R."/>
            <person name="Furutani Y."/>
            <person name="Kawaguchi K."/>
            <person name="Nakanishi T."/>
        </authorList>
    </citation>
    <scope>NUCLEOTIDE SEQUENCE [LARGE SCALE GENOMIC DNA]</scope>
</reference>
<evidence type="ECO:0000313" key="3">
    <source>
        <dbReference type="Proteomes" id="UP000287166"/>
    </source>
</evidence>
<feature type="region of interest" description="Disordered" evidence="1">
    <location>
        <begin position="415"/>
        <end position="441"/>
    </location>
</feature>
<accession>A0A401GIA0</accession>
<dbReference type="AlphaFoldDB" id="A0A401GIA0"/>
<dbReference type="Proteomes" id="UP000287166">
    <property type="component" value="Unassembled WGS sequence"/>
</dbReference>
<organism evidence="2 3">
    <name type="scientific">Sparassis crispa</name>
    <dbReference type="NCBI Taxonomy" id="139825"/>
    <lineage>
        <taxon>Eukaryota</taxon>
        <taxon>Fungi</taxon>
        <taxon>Dikarya</taxon>
        <taxon>Basidiomycota</taxon>
        <taxon>Agaricomycotina</taxon>
        <taxon>Agaricomycetes</taxon>
        <taxon>Polyporales</taxon>
        <taxon>Sparassidaceae</taxon>
        <taxon>Sparassis</taxon>
    </lineage>
</organism>
<dbReference type="OrthoDB" id="2860408at2759"/>
<dbReference type="STRING" id="139825.A0A401GIA0"/>
<dbReference type="EMBL" id="BFAD01000004">
    <property type="protein sequence ID" value="GBE81934.1"/>
    <property type="molecule type" value="Genomic_DNA"/>
</dbReference>
<name>A0A401GIA0_9APHY</name>
<gene>
    <name evidence="2" type="ORF">SCP_0403080</name>
</gene>
<feature type="compositionally biased region" description="Low complexity" evidence="1">
    <location>
        <begin position="493"/>
        <end position="511"/>
    </location>
</feature>
<sequence>MPDFGSQLDVHESQLPFSIQYPLPPPLGAVFDEYHFPPAARQQHFTPALPVYPYLSHYDHVPTVAHYPRATANPGTAYYTHEHRVWSQAVEPEHDPPQRDVIVYDVSHSISHNSPMMSRPISQQEIPESAFLPQQQYEDATDIPDSVSNIQRSNMLPPSAPSTAETEHSSGSDIAASKSRADRPKHSPNQSKKDPKGDPYAPAFIQATIGEKKWEMFTARLAEKRIGRHRGKYKATPTNSSSLQGQDQHVDSAADVDTSSGKDRSASVIDFLVKVEVVKAVLRAYVPHPYNPLKSLTHPYERAPSGHVTLTRSTVLALCGWSNTQFSYWARRAEAVSVLAPLDVRLRAVARALQHQLYVVGVSSAPAAQQDHPLTEGGRAHDGVAAMTEEWVDTCVTGKGLDNIIDEVKKRSGASPFLRGRHSSLDPFGTINGETDGGTNSNDQPAVGMMCMPIFQAEKYVHEVPAETGRDHDHDGNSVEMSQTQSKRRSWDDCSTSAGASSSPVSASDMSNLQYPQTPAMVSHPEDVPQLSFQLSDSRGDSLLPRVLDGGSQHAYAQLRMPLMSNAPRPRSSGYLLPFPKALSDLSYAEMHAHMQLPDQLERPRKKSKSL</sequence>
<evidence type="ECO:0000313" key="2">
    <source>
        <dbReference type="EMBL" id="GBE81934.1"/>
    </source>
</evidence>
<dbReference type="RefSeq" id="XP_027612847.1">
    <property type="nucleotide sequence ID" value="XM_027757046.1"/>
</dbReference>
<comment type="caution">
    <text evidence="2">The sequence shown here is derived from an EMBL/GenBank/DDBJ whole genome shotgun (WGS) entry which is preliminary data.</text>
</comment>